<evidence type="ECO:0000313" key="3">
    <source>
        <dbReference type="EMBL" id="NYZ69023.1"/>
    </source>
</evidence>
<sequence length="892" mass="97929">MNQKSHYLGNILLIILLCMLSACKSDSDNDNEDSTPDPFAFLPVNDVEISTLTESAPVTIQGINTASSVHISEGEFSIAGGNYTSSPSTINNGQSISVRIMSSAQQLGTASTTLTIGGVSAVFTVTSRGNDNTPDNFQFSPITNAERSTNVESSSVIIQGINTPAQVKINVGEYSINGGSYTNAPATIENGQSIRVRLMSSQQYESSTSSTLTIGGISSDFNVTTRNIASSDDCFFSAQDIQANEVVYINCQLNLRGQSINLPSNVSFVNDGGLITNGTLTFNTGSIDGELLNASLTVEGVAHLTRPEFTLIKERWDIMEGQVDEAVARNNKAIMRQLIKQIKLLGAKTLKINQLDAYFYPSEFAIHPVSGKKVWPHDAPFELPSDFTLLMSDDTFIRVYKNDMARYELVRIGNGKNRTGDEDDPFTDVKNVKVIGGNLIGDRQEHKYTDEGKTHEWGHLIDIVHGENIEIDRVTMRDASGDGIHISGQRYGVVPNNTDRGSRNVLVKNCLFDRNRRNQISLVYGYDITIEKNHFKNSKVNLATSNYIAPGLPIDIEPEVYQEVYDVKIINNTHEGKGSFHVYKSTPMPTDYNSPHPYISPFNIATEDRGGSIILEGNKMEGAITMLLGNGVRIRHNQISKILTGRASAFDKKELIFDNIIHDNIIDGKFSRDPNINRPHGILAAGRDIKIHHNKIRNVSTGIYIGAGSRADELGGLKDTQIYDNDITANNFGIAAINGVDNVSIENNYITVVRSNSSTLGVGHIRLGLVNNKEQYKDYTFSIASNTFRGRFENQDRSYSSIFNNVTGIKITNNDFSGGISLIDVNNSEFSSNTIYSNTSNGFYNLGNVNNSSIVGNKVKVEQGPFVCFKQKENTFPGINLVINNNECQQGL</sequence>
<evidence type="ECO:0000259" key="2">
    <source>
        <dbReference type="Pfam" id="PF13229"/>
    </source>
</evidence>
<evidence type="ECO:0000313" key="4">
    <source>
        <dbReference type="Proteomes" id="UP000569732"/>
    </source>
</evidence>
<dbReference type="InterPro" id="IPR039448">
    <property type="entry name" value="Beta_helix"/>
</dbReference>
<dbReference type="Proteomes" id="UP000569732">
    <property type="component" value="Unassembled WGS sequence"/>
</dbReference>
<dbReference type="InterPro" id="IPR012334">
    <property type="entry name" value="Pectin_lyas_fold"/>
</dbReference>
<evidence type="ECO:0000256" key="1">
    <source>
        <dbReference type="SAM" id="SignalP"/>
    </source>
</evidence>
<dbReference type="InterPro" id="IPR011050">
    <property type="entry name" value="Pectin_lyase_fold/virulence"/>
</dbReference>
<dbReference type="EMBL" id="JACCKB010000057">
    <property type="protein sequence ID" value="NYZ69023.1"/>
    <property type="molecule type" value="Genomic_DNA"/>
</dbReference>
<organism evidence="3 4">
    <name type="scientific">Spartinivicinus marinus</name>
    <dbReference type="NCBI Taxonomy" id="2994442"/>
    <lineage>
        <taxon>Bacteria</taxon>
        <taxon>Pseudomonadati</taxon>
        <taxon>Pseudomonadota</taxon>
        <taxon>Gammaproteobacteria</taxon>
        <taxon>Oceanospirillales</taxon>
        <taxon>Zooshikellaceae</taxon>
        <taxon>Spartinivicinus</taxon>
    </lineage>
</organism>
<dbReference type="Pfam" id="PF13229">
    <property type="entry name" value="Beta_helix"/>
    <property type="match status" value="1"/>
</dbReference>
<accession>A0A853I6S6</accession>
<dbReference type="RefSeq" id="WP_180571022.1">
    <property type="nucleotide sequence ID" value="NZ_JACCKB010000057.1"/>
</dbReference>
<feature type="domain" description="Right handed beta helix" evidence="2">
    <location>
        <begin position="458"/>
        <end position="539"/>
    </location>
</feature>
<name>A0A853I6S6_9GAMM</name>
<feature type="chain" id="PRO_5032498134" evidence="1">
    <location>
        <begin position="25"/>
        <end position="892"/>
    </location>
</feature>
<dbReference type="SMART" id="SM00710">
    <property type="entry name" value="PbH1"/>
    <property type="match status" value="9"/>
</dbReference>
<feature type="signal peptide" evidence="1">
    <location>
        <begin position="1"/>
        <end position="24"/>
    </location>
</feature>
<dbReference type="InterPro" id="IPR006626">
    <property type="entry name" value="PbH1"/>
</dbReference>
<gene>
    <name evidence="3" type="ORF">H0A36_23670</name>
</gene>
<dbReference type="SUPFAM" id="SSF51126">
    <property type="entry name" value="Pectin lyase-like"/>
    <property type="match status" value="2"/>
</dbReference>
<dbReference type="Gene3D" id="2.160.20.10">
    <property type="entry name" value="Single-stranded right-handed beta-helix, Pectin lyase-like"/>
    <property type="match status" value="2"/>
</dbReference>
<dbReference type="PROSITE" id="PS51257">
    <property type="entry name" value="PROKAR_LIPOPROTEIN"/>
    <property type="match status" value="1"/>
</dbReference>
<protein>
    <submittedName>
        <fullName evidence="3">Right-handed parallel beta-helix repeat-containing protein</fullName>
    </submittedName>
</protein>
<keyword evidence="4" id="KW-1185">Reference proteome</keyword>
<keyword evidence="1" id="KW-0732">Signal</keyword>
<proteinExistence type="predicted"/>
<dbReference type="AlphaFoldDB" id="A0A853I6S6"/>
<comment type="caution">
    <text evidence="3">The sequence shown here is derived from an EMBL/GenBank/DDBJ whole genome shotgun (WGS) entry which is preliminary data.</text>
</comment>
<reference evidence="3 4" key="1">
    <citation type="submission" date="2020-07" db="EMBL/GenBank/DDBJ databases">
        <title>Endozoicomonas sp. nov., isolated from sediment.</title>
        <authorList>
            <person name="Gu T."/>
        </authorList>
    </citation>
    <scope>NUCLEOTIDE SEQUENCE [LARGE SCALE GENOMIC DNA]</scope>
    <source>
        <strain evidence="3 4">SM1973</strain>
    </source>
</reference>